<dbReference type="GO" id="GO:0009007">
    <property type="term" value="F:site-specific DNA-methyltransferase (adenine-specific) activity"/>
    <property type="evidence" value="ECO:0007669"/>
    <property type="project" value="UniProtKB-EC"/>
</dbReference>
<dbReference type="REBASE" id="138617">
    <property type="entry name" value="M.MgoSA37ORF702P"/>
</dbReference>
<evidence type="ECO:0000256" key="2">
    <source>
        <dbReference type="ARBA" id="ARBA00022603"/>
    </source>
</evidence>
<organism evidence="6 7">
    <name type="scientific">Mucilaginibacter gotjawali</name>
    <dbReference type="NCBI Taxonomy" id="1550579"/>
    <lineage>
        <taxon>Bacteria</taxon>
        <taxon>Pseudomonadati</taxon>
        <taxon>Bacteroidota</taxon>
        <taxon>Sphingobacteriia</taxon>
        <taxon>Sphingobacteriales</taxon>
        <taxon>Sphingobacteriaceae</taxon>
        <taxon>Mucilaginibacter</taxon>
    </lineage>
</organism>
<comment type="catalytic activity">
    <reaction evidence="5">
        <text>a 2'-deoxyadenosine in DNA + S-adenosyl-L-methionine = an N(6)-methyl-2'-deoxyadenosine in DNA + S-adenosyl-L-homocysteine + H(+)</text>
        <dbReference type="Rhea" id="RHEA:15197"/>
        <dbReference type="Rhea" id="RHEA-COMP:12418"/>
        <dbReference type="Rhea" id="RHEA-COMP:12419"/>
        <dbReference type="ChEBI" id="CHEBI:15378"/>
        <dbReference type="ChEBI" id="CHEBI:57856"/>
        <dbReference type="ChEBI" id="CHEBI:59789"/>
        <dbReference type="ChEBI" id="CHEBI:90615"/>
        <dbReference type="ChEBI" id="CHEBI:90616"/>
        <dbReference type="EC" id="2.1.1.72"/>
    </reaction>
</comment>
<evidence type="ECO:0000313" key="6">
    <source>
        <dbReference type="EMBL" id="BAU52540.1"/>
    </source>
</evidence>
<dbReference type="GO" id="GO:0009307">
    <property type="term" value="P:DNA restriction-modification system"/>
    <property type="evidence" value="ECO:0007669"/>
    <property type="project" value="InterPro"/>
</dbReference>
<evidence type="ECO:0000256" key="1">
    <source>
        <dbReference type="ARBA" id="ARBA00011900"/>
    </source>
</evidence>
<dbReference type="SUPFAM" id="SSF53335">
    <property type="entry name" value="S-adenosyl-L-methionine-dependent methyltransferases"/>
    <property type="match status" value="1"/>
</dbReference>
<keyword evidence="4" id="KW-0949">S-adenosyl-L-methionine</keyword>
<evidence type="ECO:0000256" key="4">
    <source>
        <dbReference type="ARBA" id="ARBA00022691"/>
    </source>
</evidence>
<dbReference type="GO" id="GO:0003676">
    <property type="term" value="F:nucleic acid binding"/>
    <property type="evidence" value="ECO:0007669"/>
    <property type="project" value="InterPro"/>
</dbReference>
<reference evidence="6 7" key="1">
    <citation type="submission" date="2015-12" db="EMBL/GenBank/DDBJ databases">
        <title>Genome sequence of Mucilaginibacter gotjawali.</title>
        <authorList>
            <person name="Lee J.S."/>
            <person name="Lee K.C."/>
            <person name="Kim K.K."/>
            <person name="Lee B.W."/>
        </authorList>
    </citation>
    <scope>NUCLEOTIDE SEQUENCE [LARGE SCALE GENOMIC DNA]</scope>
    <source>
        <strain evidence="6 7">SA3-7</strain>
    </source>
</reference>
<dbReference type="EMBL" id="AP017313">
    <property type="protein sequence ID" value="BAU52540.1"/>
    <property type="molecule type" value="Genomic_DNA"/>
</dbReference>
<dbReference type="KEGG" id="mgot:MgSA37_00702"/>
<dbReference type="OrthoDB" id="9805629at2"/>
<dbReference type="InterPro" id="IPR012327">
    <property type="entry name" value="MeTrfase_D12"/>
</dbReference>
<evidence type="ECO:0000256" key="5">
    <source>
        <dbReference type="ARBA" id="ARBA00047942"/>
    </source>
</evidence>
<dbReference type="RefSeq" id="WP_096349855.1">
    <property type="nucleotide sequence ID" value="NZ_AP017313.1"/>
</dbReference>
<dbReference type="EC" id="2.1.1.72" evidence="1"/>
<dbReference type="AlphaFoldDB" id="A0A110B0P6"/>
<dbReference type="Proteomes" id="UP000218263">
    <property type="component" value="Chromosome"/>
</dbReference>
<dbReference type="InterPro" id="IPR029063">
    <property type="entry name" value="SAM-dependent_MTases_sf"/>
</dbReference>
<evidence type="ECO:0000313" key="7">
    <source>
        <dbReference type="Proteomes" id="UP000218263"/>
    </source>
</evidence>
<dbReference type="Gene3D" id="3.40.50.150">
    <property type="entry name" value="Vaccinia Virus protein VP39"/>
    <property type="match status" value="1"/>
</dbReference>
<dbReference type="GO" id="GO:0032259">
    <property type="term" value="P:methylation"/>
    <property type="evidence" value="ECO:0007669"/>
    <property type="project" value="UniProtKB-KW"/>
</dbReference>
<protein>
    <recommendedName>
        <fullName evidence="1">site-specific DNA-methyltransferase (adenine-specific)</fullName>
        <ecNumber evidence="1">2.1.1.72</ecNumber>
    </recommendedName>
</protein>
<keyword evidence="7" id="KW-1185">Reference proteome</keyword>
<dbReference type="InterPro" id="IPR002052">
    <property type="entry name" value="DNA_methylase_N6_adenine_CS"/>
</dbReference>
<sequence length="405" mass="47326">MEAEEIEIVETKIPHLLKYMGSKREIIGFVTDAIKSLDVQSTWLCDLFAGTSVVAGSLKSSYNIHVNDIQAYSAVLANTYLSNLKGTIAPDALDKIKLKVNKLVREFLNKYPQLNYDYDSATTLDQFIALEQAQQKLIDKDFQIGFHLFAKNFSGTYWSYSQCVWIDSIRAVADQYIGKPEYYAILSSLIFAMSYVSQSTGHYAQFRDTTQDNMLDILSYRKRDLWEYFERKFKELTLNLNGEASKEYKTTTLDYLDCLRIIEEGSIVYADPPYQSVHYSRFYHALETLVRYDYPKVLHKGRYRDDRHQSPFCKKTTVNQAFSALFECIKKTNSHLVLSYSDSGMIKLQDIERLAYVIFQDDYIYSLLEKDHIHSTMGRSDERQQDVKEYILIYKKNKWHLNRTF</sequence>
<proteinExistence type="predicted"/>
<keyword evidence="2 6" id="KW-0489">Methyltransferase</keyword>
<name>A0A110B0P6_9SPHI</name>
<evidence type="ECO:0000256" key="3">
    <source>
        <dbReference type="ARBA" id="ARBA00022679"/>
    </source>
</evidence>
<dbReference type="PROSITE" id="PS00092">
    <property type="entry name" value="N6_MTASE"/>
    <property type="match status" value="1"/>
</dbReference>
<dbReference type="Pfam" id="PF02086">
    <property type="entry name" value="MethyltransfD12"/>
    <property type="match status" value="1"/>
</dbReference>
<gene>
    <name evidence="6" type="primary">fokIM_1</name>
    <name evidence="6" type="ORF">MgSA37_00702</name>
</gene>
<keyword evidence="3 6" id="KW-0808">Transferase</keyword>
<accession>A0A110B0P6</accession>